<sequence length="711" mass="80708">MYMWSSNVLRLRKWSSTGRLNHGVISRRYSSQKSLPITELEFEDALSHVLPFRKSTDGRKRPLGFAVSGGVDSMALVSLYARARQTHVHLAQAHGFIVDHKVRPESTEEAEWVAEQLRSKYSMDASILTLAWPTQFDMLDIKRFESEARALRYQALGRACRDHGINSLMVAHHGDDQAETVMMRLAKSRLRSGLKGMRSTEWIPECEGIYGVYHSGQRQKTRPPSIPFPVEQGGIRILRPLLAMEKSRLIATCEERGVQWIEDKSNRIQSLTSRNAIRHIYQNHKLPEALSINSLVNLSLHMQKRIEAHKAYADSLYDQCLLKLNIRYGTLIVRFPPFSKLLARPIKTEADKNEARNNATYLLGRVAELVTARTMPALGQISERIDSIYPEFLSAKERDAIVAAGEGHFKENFTVCRLWWRRWLKASPFEDDALPADDFGASAPHPQEWLLTRQSLDLGESNTLQLAIPPSLPGGPDSKFPESKEDYKLFDGRYWIELRNYTNDTLVIRPLRKGDIQGLPTARNEEEGGVFNRIPGGYFPERFMVAALSLIKPYDVRFTLPAVFRRDDAGRHSLIGLPTLNVGIGGLGPPQGICDWRVRYKKIDFGQHTVKDMIVPGRDLLEIIEEVKRLRHANKGVLHFNFGGNYAPGEEKAGVGAEYGFKRLSVQPRPERNTPRPMLGEESEDSEVLQDTWPKPKGNLKWTMRRGDGKG</sequence>
<evidence type="ECO:0000256" key="6">
    <source>
        <dbReference type="ARBA" id="ARBA00048539"/>
    </source>
</evidence>
<dbReference type="GO" id="GO:0032267">
    <property type="term" value="F:tRNA(Ile)-lysidine synthase activity"/>
    <property type="evidence" value="ECO:0007669"/>
    <property type="project" value="UniProtKB-EC"/>
</dbReference>
<dbReference type="InterPro" id="IPR011063">
    <property type="entry name" value="TilS/TtcA_N"/>
</dbReference>
<keyword evidence="10" id="KW-1185">Reference proteome</keyword>
<evidence type="ECO:0000256" key="2">
    <source>
        <dbReference type="ARBA" id="ARBA00022598"/>
    </source>
</evidence>
<evidence type="ECO:0000256" key="3">
    <source>
        <dbReference type="ARBA" id="ARBA00022694"/>
    </source>
</evidence>
<dbReference type="EC" id="6.3.4.19" evidence="1"/>
<accession>A0A6A5QHG8</accession>
<evidence type="ECO:0000256" key="5">
    <source>
        <dbReference type="ARBA" id="ARBA00022840"/>
    </source>
</evidence>
<dbReference type="PANTHER" id="PTHR43033">
    <property type="entry name" value="TRNA(ILE)-LYSIDINE SYNTHASE-RELATED"/>
    <property type="match status" value="1"/>
</dbReference>
<dbReference type="GO" id="GO:0008033">
    <property type="term" value="P:tRNA processing"/>
    <property type="evidence" value="ECO:0007669"/>
    <property type="project" value="UniProtKB-KW"/>
</dbReference>
<keyword evidence="2" id="KW-0436">Ligase</keyword>
<proteinExistence type="inferred from homology"/>
<dbReference type="EMBL" id="ML979136">
    <property type="protein sequence ID" value="KAF1915211.1"/>
    <property type="molecule type" value="Genomic_DNA"/>
</dbReference>
<keyword evidence="4" id="KW-0547">Nucleotide-binding</keyword>
<keyword evidence="3" id="KW-0819">tRNA processing</keyword>
<dbReference type="Proteomes" id="UP000800096">
    <property type="component" value="Unassembled WGS sequence"/>
</dbReference>
<dbReference type="AlphaFoldDB" id="A0A6A5QHG8"/>
<organism evidence="9 10">
    <name type="scientific">Ampelomyces quisqualis</name>
    <name type="common">Powdery mildew agent</name>
    <dbReference type="NCBI Taxonomy" id="50730"/>
    <lineage>
        <taxon>Eukaryota</taxon>
        <taxon>Fungi</taxon>
        <taxon>Dikarya</taxon>
        <taxon>Ascomycota</taxon>
        <taxon>Pezizomycotina</taxon>
        <taxon>Dothideomycetes</taxon>
        <taxon>Pleosporomycetidae</taxon>
        <taxon>Pleosporales</taxon>
        <taxon>Pleosporineae</taxon>
        <taxon>Phaeosphaeriaceae</taxon>
        <taxon>Ampelomyces</taxon>
    </lineage>
</organism>
<dbReference type="NCBIfam" id="TIGR02432">
    <property type="entry name" value="lysidine_TilS_N"/>
    <property type="match status" value="1"/>
</dbReference>
<gene>
    <name evidence="9" type="ORF">BDU57DRAFT_518077</name>
</gene>
<dbReference type="GO" id="GO:0005524">
    <property type="term" value="F:ATP binding"/>
    <property type="evidence" value="ECO:0007669"/>
    <property type="project" value="UniProtKB-KW"/>
</dbReference>
<feature type="region of interest" description="Disordered" evidence="7">
    <location>
        <begin position="666"/>
        <end position="711"/>
    </location>
</feature>
<dbReference type="HAMAP" id="MF_01161">
    <property type="entry name" value="tRNA_Ile_lys_synt"/>
    <property type="match status" value="1"/>
</dbReference>
<name>A0A6A5QHG8_AMPQU</name>
<dbReference type="InterPro" id="IPR014729">
    <property type="entry name" value="Rossmann-like_a/b/a_fold"/>
</dbReference>
<dbReference type="Gene3D" id="3.40.50.620">
    <property type="entry name" value="HUPs"/>
    <property type="match status" value="1"/>
</dbReference>
<evidence type="ECO:0000256" key="1">
    <source>
        <dbReference type="ARBA" id="ARBA00013267"/>
    </source>
</evidence>
<dbReference type="CDD" id="cd01992">
    <property type="entry name" value="TilS_N"/>
    <property type="match status" value="1"/>
</dbReference>
<dbReference type="PANTHER" id="PTHR43033:SF1">
    <property type="entry name" value="TRNA(ILE)-LYSIDINE SYNTHASE-RELATED"/>
    <property type="match status" value="1"/>
</dbReference>
<evidence type="ECO:0000256" key="7">
    <source>
        <dbReference type="SAM" id="MobiDB-lite"/>
    </source>
</evidence>
<evidence type="ECO:0000313" key="10">
    <source>
        <dbReference type="Proteomes" id="UP000800096"/>
    </source>
</evidence>
<comment type="catalytic activity">
    <reaction evidence="6">
        <text>cytidine(34) in tRNA(Ile2) + L-lysine + ATP = lysidine(34) in tRNA(Ile2) + AMP + diphosphate + H(+)</text>
        <dbReference type="Rhea" id="RHEA:43744"/>
        <dbReference type="Rhea" id="RHEA-COMP:10625"/>
        <dbReference type="Rhea" id="RHEA-COMP:10670"/>
        <dbReference type="ChEBI" id="CHEBI:15378"/>
        <dbReference type="ChEBI" id="CHEBI:30616"/>
        <dbReference type="ChEBI" id="CHEBI:32551"/>
        <dbReference type="ChEBI" id="CHEBI:33019"/>
        <dbReference type="ChEBI" id="CHEBI:82748"/>
        <dbReference type="ChEBI" id="CHEBI:83665"/>
        <dbReference type="ChEBI" id="CHEBI:456215"/>
        <dbReference type="EC" id="6.3.4.19"/>
    </reaction>
</comment>
<dbReference type="Pfam" id="PF01171">
    <property type="entry name" value="ATP_bind_3"/>
    <property type="match status" value="1"/>
</dbReference>
<keyword evidence="5" id="KW-0067">ATP-binding</keyword>
<evidence type="ECO:0000313" key="9">
    <source>
        <dbReference type="EMBL" id="KAF1915211.1"/>
    </source>
</evidence>
<evidence type="ECO:0000259" key="8">
    <source>
        <dbReference type="Pfam" id="PF01171"/>
    </source>
</evidence>
<dbReference type="OrthoDB" id="434144at2759"/>
<feature type="domain" description="tRNA(Ile)-lysidine/2-thiocytidine synthase N-terminal" evidence="8">
    <location>
        <begin position="65"/>
        <end position="279"/>
    </location>
</feature>
<dbReference type="SUPFAM" id="SSF52402">
    <property type="entry name" value="Adenine nucleotide alpha hydrolases-like"/>
    <property type="match status" value="1"/>
</dbReference>
<evidence type="ECO:0000256" key="4">
    <source>
        <dbReference type="ARBA" id="ARBA00022741"/>
    </source>
</evidence>
<dbReference type="InterPro" id="IPR012094">
    <property type="entry name" value="tRNA_Ile_lys_synt"/>
</dbReference>
<reference evidence="9" key="1">
    <citation type="journal article" date="2020" name="Stud. Mycol.">
        <title>101 Dothideomycetes genomes: a test case for predicting lifestyles and emergence of pathogens.</title>
        <authorList>
            <person name="Haridas S."/>
            <person name="Albert R."/>
            <person name="Binder M."/>
            <person name="Bloem J."/>
            <person name="Labutti K."/>
            <person name="Salamov A."/>
            <person name="Andreopoulos B."/>
            <person name="Baker S."/>
            <person name="Barry K."/>
            <person name="Bills G."/>
            <person name="Bluhm B."/>
            <person name="Cannon C."/>
            <person name="Castanera R."/>
            <person name="Culley D."/>
            <person name="Daum C."/>
            <person name="Ezra D."/>
            <person name="Gonzalez J."/>
            <person name="Henrissat B."/>
            <person name="Kuo A."/>
            <person name="Liang C."/>
            <person name="Lipzen A."/>
            <person name="Lutzoni F."/>
            <person name="Magnuson J."/>
            <person name="Mondo S."/>
            <person name="Nolan M."/>
            <person name="Ohm R."/>
            <person name="Pangilinan J."/>
            <person name="Park H.-J."/>
            <person name="Ramirez L."/>
            <person name="Alfaro M."/>
            <person name="Sun H."/>
            <person name="Tritt A."/>
            <person name="Yoshinaga Y."/>
            <person name="Zwiers L.-H."/>
            <person name="Turgeon B."/>
            <person name="Goodwin S."/>
            <person name="Spatafora J."/>
            <person name="Crous P."/>
            <person name="Grigoriev I."/>
        </authorList>
    </citation>
    <scope>NUCLEOTIDE SEQUENCE</scope>
    <source>
        <strain evidence="9">HMLAC05119</strain>
    </source>
</reference>
<protein>
    <recommendedName>
        <fullName evidence="1">tRNA(Ile)-lysidine synthetase</fullName>
        <ecNumber evidence="1">6.3.4.19</ecNumber>
    </recommendedName>
</protein>
<dbReference type="InterPro" id="IPR012795">
    <property type="entry name" value="tRNA_Ile_lys_synt_N"/>
</dbReference>